<sequence length="125" mass="14232">MSEEDFKDRVEKGWQVAERVFGERPPEGTVNGVLSDMVMATAYADIWSRPGLALRDRSLITCVVLAVQEHETELRVHLRGLANQGMGRLEAEEMMMHLSIYVGWPKALEARRIMTEVFDAIEDQI</sequence>
<evidence type="ECO:0000259" key="1">
    <source>
        <dbReference type="Pfam" id="PF02627"/>
    </source>
</evidence>
<accession>J9A6C0</accession>
<reference evidence="2 3" key="1">
    <citation type="journal article" date="2012" name="J. Bacteriol.">
        <title>Genome Sequence of Strain IMCC14465, Isolated from the East Sea, Belonging to the PS1 Clade of Alphaproteobacteria.</title>
        <authorList>
            <person name="Yang S.J."/>
            <person name="Kang I."/>
            <person name="Cho J.C."/>
        </authorList>
    </citation>
    <scope>NUCLEOTIDE SEQUENCE [LARGE SCALE GENOMIC DNA]</scope>
    <source>
        <strain evidence="2 3">IMCC14465</strain>
    </source>
</reference>
<dbReference type="AlphaFoldDB" id="J9A6C0"/>
<dbReference type="GO" id="GO:0051920">
    <property type="term" value="F:peroxiredoxin activity"/>
    <property type="evidence" value="ECO:0007669"/>
    <property type="project" value="InterPro"/>
</dbReference>
<protein>
    <recommendedName>
        <fullName evidence="1">Carboxymuconolactone decarboxylase-like domain-containing protein</fullName>
    </recommendedName>
</protein>
<dbReference type="InterPro" id="IPR029032">
    <property type="entry name" value="AhpD-like"/>
</dbReference>
<name>J9A6C0_9PROT</name>
<dbReference type="EMBL" id="ALYF01000002">
    <property type="protein sequence ID" value="EJW21935.1"/>
    <property type="molecule type" value="Genomic_DNA"/>
</dbReference>
<dbReference type="Proteomes" id="UP000004836">
    <property type="component" value="Unassembled WGS sequence"/>
</dbReference>
<feature type="domain" description="Carboxymuconolactone decarboxylase-like" evidence="1">
    <location>
        <begin position="36"/>
        <end position="116"/>
    </location>
</feature>
<dbReference type="OrthoDB" id="7507676at2"/>
<evidence type="ECO:0000313" key="2">
    <source>
        <dbReference type="EMBL" id="EJW21935.1"/>
    </source>
</evidence>
<dbReference type="PANTHER" id="PTHR33570">
    <property type="entry name" value="4-CARBOXYMUCONOLACTONE DECARBOXYLASE FAMILY PROTEIN"/>
    <property type="match status" value="1"/>
</dbReference>
<dbReference type="InterPro" id="IPR052512">
    <property type="entry name" value="4CMD/NDH-1_regulator"/>
</dbReference>
<proteinExistence type="predicted"/>
<dbReference type="eggNOG" id="COG0599">
    <property type="taxonomic scope" value="Bacteria"/>
</dbReference>
<dbReference type="STRING" id="1220535.IMCC14465_03290"/>
<dbReference type="Pfam" id="PF02627">
    <property type="entry name" value="CMD"/>
    <property type="match status" value="1"/>
</dbReference>
<dbReference type="InterPro" id="IPR003779">
    <property type="entry name" value="CMD-like"/>
</dbReference>
<gene>
    <name evidence="2" type="ORF">IMCC14465_03290</name>
</gene>
<keyword evidence="3" id="KW-1185">Reference proteome</keyword>
<evidence type="ECO:0000313" key="3">
    <source>
        <dbReference type="Proteomes" id="UP000004836"/>
    </source>
</evidence>
<dbReference type="Gene3D" id="1.20.1290.10">
    <property type="entry name" value="AhpD-like"/>
    <property type="match status" value="1"/>
</dbReference>
<organism evidence="2 3">
    <name type="scientific">alpha proteobacterium IMCC14465</name>
    <dbReference type="NCBI Taxonomy" id="1220535"/>
    <lineage>
        <taxon>Bacteria</taxon>
        <taxon>Pseudomonadati</taxon>
        <taxon>Pseudomonadota</taxon>
        <taxon>Alphaproteobacteria</taxon>
        <taxon>PS1 clade</taxon>
    </lineage>
</organism>
<dbReference type="PANTHER" id="PTHR33570:SF2">
    <property type="entry name" value="CARBOXYMUCONOLACTONE DECARBOXYLASE-LIKE DOMAIN-CONTAINING PROTEIN"/>
    <property type="match status" value="1"/>
</dbReference>
<dbReference type="SUPFAM" id="SSF69118">
    <property type="entry name" value="AhpD-like"/>
    <property type="match status" value="1"/>
</dbReference>
<comment type="caution">
    <text evidence="2">The sequence shown here is derived from an EMBL/GenBank/DDBJ whole genome shotgun (WGS) entry which is preliminary data.</text>
</comment>